<dbReference type="PROSITE" id="PS50048">
    <property type="entry name" value="ZN2_CY6_FUNGAL_2"/>
    <property type="match status" value="1"/>
</dbReference>
<evidence type="ECO:0000313" key="4">
    <source>
        <dbReference type="EMBL" id="OAG15019.1"/>
    </source>
</evidence>
<feature type="region of interest" description="Disordered" evidence="2">
    <location>
        <begin position="463"/>
        <end position="501"/>
    </location>
</feature>
<name>A0A177D7X1_ALTAL</name>
<dbReference type="Pfam" id="PF00172">
    <property type="entry name" value="Zn_clus"/>
    <property type="match status" value="1"/>
</dbReference>
<dbReference type="AlphaFoldDB" id="A0A177D7X1"/>
<dbReference type="GeneID" id="29117484"/>
<feature type="compositionally biased region" description="Polar residues" evidence="2">
    <location>
        <begin position="483"/>
        <end position="501"/>
    </location>
</feature>
<dbReference type="Proteomes" id="UP000077248">
    <property type="component" value="Unassembled WGS sequence"/>
</dbReference>
<dbReference type="EMBL" id="KV441496">
    <property type="protein sequence ID" value="OAG15019.1"/>
    <property type="molecule type" value="Genomic_DNA"/>
</dbReference>
<evidence type="ECO:0000256" key="2">
    <source>
        <dbReference type="SAM" id="MobiDB-lite"/>
    </source>
</evidence>
<evidence type="ECO:0000313" key="5">
    <source>
        <dbReference type="Proteomes" id="UP000077248"/>
    </source>
</evidence>
<keyword evidence="5" id="KW-1185">Reference proteome</keyword>
<dbReference type="CDD" id="cd00067">
    <property type="entry name" value="GAL4"/>
    <property type="match status" value="1"/>
</dbReference>
<dbReference type="GO" id="GO:0008270">
    <property type="term" value="F:zinc ion binding"/>
    <property type="evidence" value="ECO:0007669"/>
    <property type="project" value="InterPro"/>
</dbReference>
<dbReference type="SUPFAM" id="SSF57701">
    <property type="entry name" value="Zn2/Cys6 DNA-binding domain"/>
    <property type="match status" value="1"/>
</dbReference>
<proteinExistence type="predicted"/>
<dbReference type="GO" id="GO:0000981">
    <property type="term" value="F:DNA-binding transcription factor activity, RNA polymerase II-specific"/>
    <property type="evidence" value="ECO:0007669"/>
    <property type="project" value="InterPro"/>
</dbReference>
<feature type="region of interest" description="Disordered" evidence="2">
    <location>
        <begin position="266"/>
        <end position="298"/>
    </location>
</feature>
<feature type="compositionally biased region" description="Polar residues" evidence="2">
    <location>
        <begin position="463"/>
        <end position="474"/>
    </location>
</feature>
<dbReference type="RefSeq" id="XP_018380440.1">
    <property type="nucleotide sequence ID" value="XM_018531890.1"/>
</dbReference>
<dbReference type="SMART" id="SM00066">
    <property type="entry name" value="GAL4"/>
    <property type="match status" value="1"/>
</dbReference>
<reference evidence="4 5" key="1">
    <citation type="submission" date="2016-05" db="EMBL/GenBank/DDBJ databases">
        <title>Comparative analysis of secretome profiles of manganese(II)-oxidizing ascomycete fungi.</title>
        <authorList>
            <consortium name="DOE Joint Genome Institute"/>
            <person name="Zeiner C.A."/>
            <person name="Purvine S.O."/>
            <person name="Zink E.M."/>
            <person name="Wu S."/>
            <person name="Pasa-Tolic L."/>
            <person name="Chaput D.L."/>
            <person name="Haridas S."/>
            <person name="Grigoriev I.V."/>
            <person name="Santelli C.M."/>
            <person name="Hansel C.M."/>
        </authorList>
    </citation>
    <scope>NUCLEOTIDE SEQUENCE [LARGE SCALE GENOMIC DNA]</scope>
    <source>
        <strain evidence="4 5">SRC1lrK2f</strain>
    </source>
</reference>
<feature type="compositionally biased region" description="Low complexity" evidence="2">
    <location>
        <begin position="425"/>
        <end position="447"/>
    </location>
</feature>
<dbReference type="InterPro" id="IPR001138">
    <property type="entry name" value="Zn2Cys6_DnaBD"/>
</dbReference>
<dbReference type="Gene3D" id="4.10.240.10">
    <property type="entry name" value="Zn(2)-C6 fungal-type DNA-binding domain"/>
    <property type="match status" value="1"/>
</dbReference>
<protein>
    <recommendedName>
        <fullName evidence="3">Zn(2)-C6 fungal-type domain-containing protein</fullName>
    </recommendedName>
</protein>
<keyword evidence="1" id="KW-0539">Nucleus</keyword>
<evidence type="ECO:0000256" key="1">
    <source>
        <dbReference type="ARBA" id="ARBA00023242"/>
    </source>
</evidence>
<dbReference type="VEuPathDB" id="FungiDB:CC77DRAFT_488318"/>
<dbReference type="InterPro" id="IPR036864">
    <property type="entry name" value="Zn2-C6_fun-type_DNA-bd_sf"/>
</dbReference>
<feature type="region of interest" description="Disordered" evidence="2">
    <location>
        <begin position="417"/>
        <end position="447"/>
    </location>
</feature>
<accession>A0A177D7X1</accession>
<gene>
    <name evidence="4" type="ORF">CC77DRAFT_488318</name>
</gene>
<dbReference type="OMA" id="DQMQDAR"/>
<dbReference type="KEGG" id="aalt:CC77DRAFT_488318"/>
<evidence type="ECO:0000259" key="3">
    <source>
        <dbReference type="PROSITE" id="PS50048"/>
    </source>
</evidence>
<sequence length="501" mass="54585">MSVMEYDTSRRCLSHSLSYPNYTYERNAPLALSQSTRENPRGYPIGGMHSRASMEDSLMGTGPARRRIAVACARCRKRKIRCSGDPGNGTGCANCRQAGVDPTHCQFHRVGSDAVHKVIDDRNMAYSLSGMASGMASAHNMMSVYSTGSNSALYQRPISAQQYQQLDTKPMCSSNWTIPYSDDTSPVDAYSLEQSQAYISQSTAVPNTSMYSPSFRWTQPTTKAIQQGGIYFDQGLHFPHTNHRLATSSDISPLNTGVSSLHLSLPEKAHTQRPLPLESSVPRRQLPMPQPSPAQTNRNVVDQMQDARLRSAQAIGTSAVDSRTSFAKPSLPWANDSENHTNASAAIPADAFTQAISPVVSDNAESRIGYLPNTTSTADDTITTTTASHLELNFSTSGLLDAMSAPAPATNYSYVRESRQMARPSSQTNLYSYSPSSSSKRNSLSGESASDCALVSGHRYTPLNHSQLQSSPGNRSLHHESYQSRNVQLHRTSMGSLNSTY</sequence>
<organism evidence="4 5">
    <name type="scientific">Alternaria alternata</name>
    <name type="common">Alternaria rot fungus</name>
    <name type="synonym">Torula alternata</name>
    <dbReference type="NCBI Taxonomy" id="5599"/>
    <lineage>
        <taxon>Eukaryota</taxon>
        <taxon>Fungi</taxon>
        <taxon>Dikarya</taxon>
        <taxon>Ascomycota</taxon>
        <taxon>Pezizomycotina</taxon>
        <taxon>Dothideomycetes</taxon>
        <taxon>Pleosporomycetidae</taxon>
        <taxon>Pleosporales</taxon>
        <taxon>Pleosporineae</taxon>
        <taxon>Pleosporaceae</taxon>
        <taxon>Alternaria</taxon>
        <taxon>Alternaria sect. Alternaria</taxon>
        <taxon>Alternaria alternata complex</taxon>
    </lineage>
</organism>
<feature type="domain" description="Zn(2)-C6 fungal-type" evidence="3">
    <location>
        <begin position="71"/>
        <end position="107"/>
    </location>
</feature>